<dbReference type="EMBL" id="AWSO01000052">
    <property type="protein sequence ID" value="ESK96235.1"/>
    <property type="molecule type" value="Genomic_DNA"/>
</dbReference>
<organism evidence="2 3">
    <name type="scientific">Moniliophthora roreri (strain MCA 2997)</name>
    <name type="common">Cocoa frosty pod rot fungus</name>
    <name type="synonym">Crinipellis roreri</name>
    <dbReference type="NCBI Taxonomy" id="1381753"/>
    <lineage>
        <taxon>Eukaryota</taxon>
        <taxon>Fungi</taxon>
        <taxon>Dikarya</taxon>
        <taxon>Basidiomycota</taxon>
        <taxon>Agaricomycotina</taxon>
        <taxon>Agaricomycetes</taxon>
        <taxon>Agaricomycetidae</taxon>
        <taxon>Agaricales</taxon>
        <taxon>Marasmiineae</taxon>
        <taxon>Marasmiaceae</taxon>
        <taxon>Moniliophthora</taxon>
    </lineage>
</organism>
<accession>V2XUN2</accession>
<dbReference type="GO" id="GO:0016301">
    <property type="term" value="F:kinase activity"/>
    <property type="evidence" value="ECO:0007669"/>
    <property type="project" value="UniProtKB-KW"/>
</dbReference>
<keyword evidence="2" id="KW-0418">Kinase</keyword>
<comment type="caution">
    <text evidence="2">The sequence shown here is derived from an EMBL/GenBank/DDBJ whole genome shotgun (WGS) entry which is preliminary data.</text>
</comment>
<dbReference type="Proteomes" id="UP000017559">
    <property type="component" value="Unassembled WGS sequence"/>
</dbReference>
<name>V2XUN2_MONRO</name>
<feature type="region of interest" description="Disordered" evidence="1">
    <location>
        <begin position="382"/>
        <end position="457"/>
    </location>
</feature>
<protein>
    <submittedName>
        <fullName evidence="2">Serine threonine protein kinase</fullName>
    </submittedName>
</protein>
<feature type="region of interest" description="Disordered" evidence="1">
    <location>
        <begin position="247"/>
        <end position="278"/>
    </location>
</feature>
<dbReference type="KEGG" id="mrr:Moror_7225"/>
<dbReference type="HOGENOM" id="CLU_037355_0_0_1"/>
<dbReference type="OrthoDB" id="3353982at2759"/>
<evidence type="ECO:0000313" key="3">
    <source>
        <dbReference type="Proteomes" id="UP000017559"/>
    </source>
</evidence>
<sequence length="622" mass="69408">MSLSTLPGELYTCILSHVPSHSIQQTILSLTRALPYAQISQQLLFQNIRIKHLEQLPQLYMRLRSSSNEEKDQVLSWIRFFSLECWNADAEVLLNVVHLLSNLESLVLWIGPLNFAPQHLEELFDITKRSKGNRCLTCIGELRELSLRFKPYVEKATYHKFLEGSYFDSTLYAISRWPKSLLPSLSIAQDPFNQERHTSVRKGNQLGFAQPIVFFQIEPALPILLRSPTIRATLTSLRFRVPSRNIARSFTQPPPPNPPSFGASKSPNDISDSEEEAERVRQRYTHEYAYLSASPYLSLLDVSTSSIPESSIPSILARFRCLQHLIMDKCSLLTGDLSVRNNGGEWAALAKSFAIAGSFKAQEREKKIAQWLEQLREYEAAQTGGSAGTAGTTVPASTGSGSRRAKKGRRGVATATISLRKEDAAPPPPLLEPDNLKNKLTLPSIGGEPESSSRPIVTSQKIRILPTIPTLKSFATNFAPPPSYPASDNRSAREAFIKMIRAKWEEGWAEGVAQLVKKRQLMRASWRNGVVRVIRFAEMYELRNMNQEVDGDAFGDTEEGLDGLVDIQSVEEFDVDVTETNGCGKAPILCLGGSGHFTGGHSHMEGCGHERARNIWGDEWND</sequence>
<dbReference type="AlphaFoldDB" id="V2XUN2"/>
<reference evidence="2 3" key="1">
    <citation type="journal article" date="2014" name="BMC Genomics">
        <title>Genome and secretome analysis of the hemibiotrophic fungal pathogen, Moniliophthora roreri, which causes frosty pod rot disease of cacao: mechanisms of the biotrophic and necrotrophic phases.</title>
        <authorList>
            <person name="Meinhardt L.W."/>
            <person name="Costa G.G.L."/>
            <person name="Thomazella D.P.T."/>
            <person name="Teixeira P.J.P.L."/>
            <person name="Carazzolle M.F."/>
            <person name="Schuster S.C."/>
            <person name="Carlson J.E."/>
            <person name="Guiltinan M.J."/>
            <person name="Mieczkowski P."/>
            <person name="Farmer A."/>
            <person name="Ramaraj T."/>
            <person name="Crozier J."/>
            <person name="Davis R.E."/>
            <person name="Shao J."/>
            <person name="Melnick R.L."/>
            <person name="Pereira G.A.G."/>
            <person name="Bailey B.A."/>
        </authorList>
    </citation>
    <scope>NUCLEOTIDE SEQUENCE [LARGE SCALE GENOMIC DNA]</scope>
    <source>
        <strain evidence="2 3">MCA 2997</strain>
    </source>
</reference>
<keyword evidence="2" id="KW-0808">Transferase</keyword>
<keyword evidence="3" id="KW-1185">Reference proteome</keyword>
<gene>
    <name evidence="2" type="ORF">Moror_7225</name>
</gene>
<feature type="compositionally biased region" description="Low complexity" evidence="1">
    <location>
        <begin position="382"/>
        <end position="402"/>
    </location>
</feature>
<evidence type="ECO:0000313" key="2">
    <source>
        <dbReference type="EMBL" id="ESK96235.1"/>
    </source>
</evidence>
<evidence type="ECO:0000256" key="1">
    <source>
        <dbReference type="SAM" id="MobiDB-lite"/>
    </source>
</evidence>
<proteinExistence type="predicted"/>